<reference evidence="3 4" key="1">
    <citation type="submission" date="2018-01" db="EMBL/GenBank/DDBJ databases">
        <authorList>
            <person name="Fu G.-Y."/>
        </authorList>
    </citation>
    <scope>NUCLEOTIDE SEQUENCE [LARGE SCALE GENOMIC DNA]</scope>
    <source>
        <strain evidence="3 4">SY39</strain>
    </source>
</reference>
<proteinExistence type="predicted"/>
<accession>A0A2I6S7Q8</accession>
<name>A0A2I6S7Q8_9RHOO</name>
<dbReference type="Gene3D" id="2.40.70.10">
    <property type="entry name" value="Acid Proteases"/>
    <property type="match status" value="1"/>
</dbReference>
<keyword evidence="4" id="KW-1185">Reference proteome</keyword>
<dbReference type="GO" id="GO:0006508">
    <property type="term" value="P:proteolysis"/>
    <property type="evidence" value="ECO:0007669"/>
    <property type="project" value="UniProtKB-KW"/>
</dbReference>
<dbReference type="GO" id="GO:0008233">
    <property type="term" value="F:peptidase activity"/>
    <property type="evidence" value="ECO:0007669"/>
    <property type="project" value="UniProtKB-KW"/>
</dbReference>
<dbReference type="InterPro" id="IPR008503">
    <property type="entry name" value="Asp_endopeptidase"/>
</dbReference>
<dbReference type="PROSITE" id="PS51257">
    <property type="entry name" value="PROKAR_LIPOPROTEIN"/>
    <property type="match status" value="1"/>
</dbReference>
<evidence type="ECO:0000313" key="4">
    <source>
        <dbReference type="Proteomes" id="UP000242205"/>
    </source>
</evidence>
<feature type="region of interest" description="Disordered" evidence="1">
    <location>
        <begin position="253"/>
        <end position="276"/>
    </location>
</feature>
<dbReference type="Proteomes" id="UP000242205">
    <property type="component" value="Chromosome"/>
</dbReference>
<dbReference type="EMBL" id="CP025682">
    <property type="protein sequence ID" value="AUN95303.1"/>
    <property type="molecule type" value="Genomic_DNA"/>
</dbReference>
<protein>
    <submittedName>
        <fullName evidence="3">ATP-dependent zinc protease</fullName>
    </submittedName>
</protein>
<dbReference type="PANTHER" id="PTHR38037">
    <property type="entry name" value="ZN_PROTEASE DOMAIN-CONTAINING PROTEIN"/>
    <property type="match status" value="1"/>
</dbReference>
<dbReference type="InterPro" id="IPR021109">
    <property type="entry name" value="Peptidase_aspartic_dom_sf"/>
</dbReference>
<dbReference type="Pfam" id="PF05618">
    <property type="entry name" value="Zn_protease"/>
    <property type="match status" value="1"/>
</dbReference>
<feature type="compositionally biased region" description="Acidic residues" evidence="1">
    <location>
        <begin position="260"/>
        <end position="276"/>
    </location>
</feature>
<evidence type="ECO:0000256" key="1">
    <source>
        <dbReference type="SAM" id="MobiDB-lite"/>
    </source>
</evidence>
<dbReference type="PANTHER" id="PTHR38037:SF2">
    <property type="entry name" value="ATP-DEPENDENT ZINC PROTEASE DOMAIN-CONTAINING PROTEIN-RELATED"/>
    <property type="match status" value="1"/>
</dbReference>
<gene>
    <name evidence="3" type="ORF">C0099_10405</name>
</gene>
<feature type="domain" description="Retropepsin-like aspartic endopeptidase" evidence="2">
    <location>
        <begin position="114"/>
        <end position="250"/>
    </location>
</feature>
<dbReference type="OrthoDB" id="8546610at2"/>
<dbReference type="SUPFAM" id="SSF50630">
    <property type="entry name" value="Acid proteases"/>
    <property type="match status" value="1"/>
</dbReference>
<keyword evidence="3" id="KW-0378">Hydrolase</keyword>
<evidence type="ECO:0000259" key="2">
    <source>
        <dbReference type="Pfam" id="PF05618"/>
    </source>
</evidence>
<sequence>MPAWKPHPMSESWRLALPVSLSILMFLSACATLPPDGPSQGEARIVERIDRLEGALLEHCGFDDVRSRAGLAAIGELRSRVQTLQEQVVARDQDPERVDCPAPLTTDTANDKLVLGRAEWIGLPTLGSYFKARLDTGANTSSLSADEITPFERDGEDWVRFRLSLSDRDAVVPGIRDREIEARVVRRVRILQASGSDSRPVIALPMTLGTLEQTVEFTLNDRAHLSYPVLLGRRFLMDQAVVDVSRSYTFARPEFPGGETADEAADDQHDDDLLEP</sequence>
<organism evidence="3 4">
    <name type="scientific">Pseudazoarcus pumilus</name>
    <dbReference type="NCBI Taxonomy" id="2067960"/>
    <lineage>
        <taxon>Bacteria</taxon>
        <taxon>Pseudomonadati</taxon>
        <taxon>Pseudomonadota</taxon>
        <taxon>Betaproteobacteria</taxon>
        <taxon>Rhodocyclales</taxon>
        <taxon>Zoogloeaceae</taxon>
        <taxon>Pseudazoarcus</taxon>
    </lineage>
</organism>
<dbReference type="KEGG" id="atw:C0099_10405"/>
<evidence type="ECO:0000313" key="3">
    <source>
        <dbReference type="EMBL" id="AUN95303.1"/>
    </source>
</evidence>
<dbReference type="AlphaFoldDB" id="A0A2I6S7Q8"/>
<keyword evidence="3" id="KW-0645">Protease</keyword>